<dbReference type="PROSITE" id="PS00211">
    <property type="entry name" value="ABC_TRANSPORTER_1"/>
    <property type="match status" value="1"/>
</dbReference>
<dbReference type="Pfam" id="PF00005">
    <property type="entry name" value="ABC_tran"/>
    <property type="match status" value="1"/>
</dbReference>
<keyword evidence="3" id="KW-0813">Transport</keyword>
<dbReference type="GO" id="GO:0005524">
    <property type="term" value="F:ATP binding"/>
    <property type="evidence" value="ECO:0007669"/>
    <property type="project" value="UniProtKB-KW"/>
</dbReference>
<dbReference type="PANTHER" id="PTHR42771">
    <property type="entry name" value="IRON(3+)-HYDROXAMATE IMPORT ATP-BINDING PROTEIN FHUC"/>
    <property type="match status" value="1"/>
</dbReference>
<dbReference type="InterPro" id="IPR003593">
    <property type="entry name" value="AAA+_ATPase"/>
</dbReference>
<dbReference type="FunFam" id="3.40.50.300:FF:000134">
    <property type="entry name" value="Iron-enterobactin ABC transporter ATP-binding protein"/>
    <property type="match status" value="1"/>
</dbReference>
<name>A0A975S0L9_9RHOB</name>
<evidence type="ECO:0000256" key="3">
    <source>
        <dbReference type="ARBA" id="ARBA00022448"/>
    </source>
</evidence>
<comment type="subcellular location">
    <subcellularLocation>
        <location evidence="1">Cell membrane</location>
        <topology evidence="1">Peripheral membrane protein</topology>
    </subcellularLocation>
</comment>
<gene>
    <name evidence="12" type="ORF">KM031_09705</name>
</gene>
<keyword evidence="7 12" id="KW-0067">ATP-binding</keyword>
<keyword evidence="10" id="KW-0472">Membrane</keyword>
<dbReference type="InterPro" id="IPR027417">
    <property type="entry name" value="P-loop_NTPase"/>
</dbReference>
<keyword evidence="13" id="KW-1185">Reference proteome</keyword>
<accession>A0A975S0L9</accession>
<dbReference type="AlphaFoldDB" id="A0A975S0L9"/>
<dbReference type="PROSITE" id="PS50893">
    <property type="entry name" value="ABC_TRANSPORTER_2"/>
    <property type="match status" value="1"/>
</dbReference>
<evidence type="ECO:0000313" key="12">
    <source>
        <dbReference type="EMBL" id="QWK89150.1"/>
    </source>
</evidence>
<dbReference type="Proteomes" id="UP000679352">
    <property type="component" value="Chromosome"/>
</dbReference>
<keyword evidence="8" id="KW-0408">Iron</keyword>
<evidence type="ECO:0000256" key="9">
    <source>
        <dbReference type="ARBA" id="ARBA00023065"/>
    </source>
</evidence>
<evidence type="ECO:0000259" key="11">
    <source>
        <dbReference type="PROSITE" id="PS50893"/>
    </source>
</evidence>
<reference evidence="12" key="1">
    <citation type="submission" date="2021-06" db="EMBL/GenBank/DDBJ databases">
        <title>Direct submission.</title>
        <authorList>
            <person name="Lee C.-S."/>
            <person name="Jin L."/>
        </authorList>
    </citation>
    <scope>NUCLEOTIDE SEQUENCE</scope>
    <source>
        <strain evidence="12">Con5</strain>
    </source>
</reference>
<keyword evidence="9" id="KW-0406">Ion transport</keyword>
<dbReference type="GO" id="GO:0016887">
    <property type="term" value="F:ATP hydrolysis activity"/>
    <property type="evidence" value="ECO:0007669"/>
    <property type="project" value="InterPro"/>
</dbReference>
<organism evidence="12 13">
    <name type="scientific">Gemmobacter fulvus</name>
    <dbReference type="NCBI Taxonomy" id="2840474"/>
    <lineage>
        <taxon>Bacteria</taxon>
        <taxon>Pseudomonadati</taxon>
        <taxon>Pseudomonadota</taxon>
        <taxon>Alphaproteobacteria</taxon>
        <taxon>Rhodobacterales</taxon>
        <taxon>Paracoccaceae</taxon>
        <taxon>Gemmobacter</taxon>
    </lineage>
</organism>
<dbReference type="InterPro" id="IPR051535">
    <property type="entry name" value="Siderophore_ABC-ATPase"/>
</dbReference>
<comment type="similarity">
    <text evidence="2">Belongs to the ABC transporter superfamily.</text>
</comment>
<evidence type="ECO:0000256" key="4">
    <source>
        <dbReference type="ARBA" id="ARBA00022475"/>
    </source>
</evidence>
<dbReference type="SUPFAM" id="SSF52540">
    <property type="entry name" value="P-loop containing nucleoside triphosphate hydrolases"/>
    <property type="match status" value="1"/>
</dbReference>
<protein>
    <submittedName>
        <fullName evidence="12">ABC transporter ATP-binding protein</fullName>
    </submittedName>
</protein>
<keyword evidence="4" id="KW-1003">Cell membrane</keyword>
<evidence type="ECO:0000256" key="2">
    <source>
        <dbReference type="ARBA" id="ARBA00005417"/>
    </source>
</evidence>
<dbReference type="CDD" id="cd03214">
    <property type="entry name" value="ABC_Iron-Siderophores_B12_Hemin"/>
    <property type="match status" value="1"/>
</dbReference>
<evidence type="ECO:0000256" key="1">
    <source>
        <dbReference type="ARBA" id="ARBA00004202"/>
    </source>
</evidence>
<dbReference type="InterPro" id="IPR017871">
    <property type="entry name" value="ABC_transporter-like_CS"/>
</dbReference>
<evidence type="ECO:0000256" key="10">
    <source>
        <dbReference type="ARBA" id="ARBA00023136"/>
    </source>
</evidence>
<evidence type="ECO:0000256" key="6">
    <source>
        <dbReference type="ARBA" id="ARBA00022741"/>
    </source>
</evidence>
<evidence type="ECO:0000256" key="5">
    <source>
        <dbReference type="ARBA" id="ARBA00022496"/>
    </source>
</evidence>
<dbReference type="Gene3D" id="3.40.50.300">
    <property type="entry name" value="P-loop containing nucleotide triphosphate hydrolases"/>
    <property type="match status" value="1"/>
</dbReference>
<dbReference type="SMART" id="SM00382">
    <property type="entry name" value="AAA"/>
    <property type="match status" value="1"/>
</dbReference>
<dbReference type="GO" id="GO:0005886">
    <property type="term" value="C:plasma membrane"/>
    <property type="evidence" value="ECO:0007669"/>
    <property type="project" value="UniProtKB-SubCell"/>
</dbReference>
<sequence length="254" mass="27151">MPFETIGLHVTLARTPVLRGVNLRLPAAQVVGLIGPNGCGKTTLLRSLAGLIHPDAGQVLLTGQPLSEMPARNRARRIGLLPQSAEAPEGIRVADLVARGRTPHLRPLHPLSSNDHAAVAQAMASVGIADLALRRVDQLSGGQRQRVWIAMVLAQETEVVLLDEPTSYLDLPHQIDLLRLITRLGAGRSVIMVLHDLALAGRFCDHLVAMRAGCPVAQGSPQQVLTPETLRAVFDLDCAVMSDPLHGAPLVIPH</sequence>
<dbReference type="RefSeq" id="WP_215505837.1">
    <property type="nucleotide sequence ID" value="NZ_CP076361.1"/>
</dbReference>
<proteinExistence type="inferred from homology"/>
<dbReference type="PANTHER" id="PTHR42771:SF2">
    <property type="entry name" value="IRON(3+)-HYDROXAMATE IMPORT ATP-BINDING PROTEIN FHUC"/>
    <property type="match status" value="1"/>
</dbReference>
<keyword evidence="5" id="KW-0410">Iron transport</keyword>
<dbReference type="KEGG" id="gfu:KM031_09705"/>
<dbReference type="InterPro" id="IPR003439">
    <property type="entry name" value="ABC_transporter-like_ATP-bd"/>
</dbReference>
<dbReference type="EMBL" id="CP076361">
    <property type="protein sequence ID" value="QWK89150.1"/>
    <property type="molecule type" value="Genomic_DNA"/>
</dbReference>
<evidence type="ECO:0000256" key="8">
    <source>
        <dbReference type="ARBA" id="ARBA00023004"/>
    </source>
</evidence>
<evidence type="ECO:0000256" key="7">
    <source>
        <dbReference type="ARBA" id="ARBA00022840"/>
    </source>
</evidence>
<keyword evidence="6" id="KW-0547">Nucleotide-binding</keyword>
<feature type="domain" description="ABC transporter" evidence="11">
    <location>
        <begin position="3"/>
        <end position="237"/>
    </location>
</feature>
<dbReference type="GO" id="GO:0006826">
    <property type="term" value="P:iron ion transport"/>
    <property type="evidence" value="ECO:0007669"/>
    <property type="project" value="UniProtKB-KW"/>
</dbReference>
<evidence type="ECO:0000313" key="13">
    <source>
        <dbReference type="Proteomes" id="UP000679352"/>
    </source>
</evidence>